<dbReference type="Pfam" id="PF03372">
    <property type="entry name" value="Exo_endo_phos"/>
    <property type="match status" value="1"/>
</dbReference>
<sequence length="257" mass="27966">MRMATFNILHGRTVGDGVDLDRLRDCVRAIDADVLALQEVDFEQERSGMADLTAVAAEAMGAVSHRFVAAISGTPGATWMAATGDHQPGTAAYGVALLSRYPSTSWQVVRLPRIPMKFPMYLPGPNRVMVVDEEPRAAVIGRFDTPIGTLTVANTHLSFVPGWNRSQLRRLVRDLKGLPGPRILTGDLNLNANSARRWSGLRSLGDPSPTFPATQPDRQLDHLLTDDPTLVARATATPEMAISDHRPLIVDLDVSSR</sequence>
<organism evidence="2 3">
    <name type="scientific">Mycolicibacterium arabiense</name>
    <dbReference type="NCBI Taxonomy" id="1286181"/>
    <lineage>
        <taxon>Bacteria</taxon>
        <taxon>Bacillati</taxon>
        <taxon>Actinomycetota</taxon>
        <taxon>Actinomycetes</taxon>
        <taxon>Mycobacteriales</taxon>
        <taxon>Mycobacteriaceae</taxon>
        <taxon>Mycolicibacterium</taxon>
    </lineage>
</organism>
<feature type="domain" description="Endonuclease/exonuclease/phosphatase" evidence="1">
    <location>
        <begin position="4"/>
        <end position="245"/>
    </location>
</feature>
<keyword evidence="3" id="KW-1185">Reference proteome</keyword>
<geneLocation type="plasmid" evidence="3">
    <name>pjcm18538 dna</name>
</geneLocation>
<dbReference type="GO" id="GO:0004527">
    <property type="term" value="F:exonuclease activity"/>
    <property type="evidence" value="ECO:0007669"/>
    <property type="project" value="UniProtKB-KW"/>
</dbReference>
<keyword evidence="2" id="KW-0378">Hydrolase</keyword>
<reference evidence="2 3" key="1">
    <citation type="journal article" date="2019" name="Emerg. Microbes Infect.">
        <title>Comprehensive subspecies identification of 175 nontuberculous mycobacteria species based on 7547 genomic profiles.</title>
        <authorList>
            <person name="Matsumoto Y."/>
            <person name="Kinjo T."/>
            <person name="Motooka D."/>
            <person name="Nabeya D."/>
            <person name="Jung N."/>
            <person name="Uechi K."/>
            <person name="Horii T."/>
            <person name="Iida T."/>
            <person name="Fujita J."/>
            <person name="Nakamura S."/>
        </authorList>
    </citation>
    <scope>NUCLEOTIDE SEQUENCE [LARGE SCALE GENOMIC DNA]</scope>
    <source>
        <strain evidence="2 3">JCM 18538</strain>
    </source>
</reference>
<evidence type="ECO:0000313" key="2">
    <source>
        <dbReference type="EMBL" id="BBY49617.1"/>
    </source>
</evidence>
<evidence type="ECO:0000259" key="1">
    <source>
        <dbReference type="Pfam" id="PF03372"/>
    </source>
</evidence>
<dbReference type="InterPro" id="IPR051916">
    <property type="entry name" value="GPI-anchor_lipid_remodeler"/>
</dbReference>
<name>A0A7I7RYG3_9MYCO</name>
<dbReference type="RefSeq" id="WP_163919223.1">
    <property type="nucleotide sequence ID" value="NZ_AP022593.1"/>
</dbReference>
<proteinExistence type="predicted"/>
<dbReference type="InterPro" id="IPR036691">
    <property type="entry name" value="Endo/exonu/phosph_ase_sf"/>
</dbReference>
<keyword evidence="2" id="KW-0540">Nuclease</keyword>
<dbReference type="PANTHER" id="PTHR14859">
    <property type="entry name" value="CALCOFLUOR WHITE HYPERSENSITIVE PROTEIN PRECURSOR"/>
    <property type="match status" value="1"/>
</dbReference>
<dbReference type="SUPFAM" id="SSF56219">
    <property type="entry name" value="DNase I-like"/>
    <property type="match status" value="1"/>
</dbReference>
<dbReference type="PANTHER" id="PTHR14859:SF1">
    <property type="entry name" value="PGAP2-INTERACTING PROTEIN"/>
    <property type="match status" value="1"/>
</dbReference>
<dbReference type="Gene3D" id="3.60.10.10">
    <property type="entry name" value="Endonuclease/exonuclease/phosphatase"/>
    <property type="match status" value="1"/>
</dbReference>
<accession>A0A7I7RYG3</accession>
<dbReference type="Proteomes" id="UP000467428">
    <property type="component" value="Chromosome"/>
</dbReference>
<keyword evidence="2" id="KW-0255">Endonuclease</keyword>
<dbReference type="EMBL" id="AP022593">
    <property type="protein sequence ID" value="BBY49617.1"/>
    <property type="molecule type" value="Genomic_DNA"/>
</dbReference>
<protein>
    <submittedName>
        <fullName evidence="2">Endonuclease/exonuclease/phosphatase</fullName>
    </submittedName>
</protein>
<dbReference type="GO" id="GO:0006506">
    <property type="term" value="P:GPI anchor biosynthetic process"/>
    <property type="evidence" value="ECO:0007669"/>
    <property type="project" value="TreeGrafter"/>
</dbReference>
<dbReference type="KEGG" id="marz:MARA_30850"/>
<dbReference type="InterPro" id="IPR005135">
    <property type="entry name" value="Endo/exonuclease/phosphatase"/>
</dbReference>
<dbReference type="GO" id="GO:0004519">
    <property type="term" value="F:endonuclease activity"/>
    <property type="evidence" value="ECO:0007669"/>
    <property type="project" value="UniProtKB-KW"/>
</dbReference>
<dbReference type="GO" id="GO:0016020">
    <property type="term" value="C:membrane"/>
    <property type="evidence" value="ECO:0007669"/>
    <property type="project" value="GOC"/>
</dbReference>
<evidence type="ECO:0000313" key="3">
    <source>
        <dbReference type="Proteomes" id="UP000467428"/>
    </source>
</evidence>
<dbReference type="AlphaFoldDB" id="A0A7I7RYG3"/>
<keyword evidence="2" id="KW-0269">Exonuclease</keyword>
<gene>
    <name evidence="2" type="ORF">MARA_30850</name>
</gene>